<dbReference type="GO" id="GO:0005886">
    <property type="term" value="C:plasma membrane"/>
    <property type="evidence" value="ECO:0007669"/>
    <property type="project" value="UniProtKB-SubCell"/>
</dbReference>
<gene>
    <name evidence="2" type="ORF">FRD01_17910</name>
</gene>
<feature type="transmembrane region" description="Helical" evidence="1">
    <location>
        <begin position="153"/>
        <end position="173"/>
    </location>
</feature>
<protein>
    <submittedName>
        <fullName evidence="2">ABC transporter permease subunit</fullName>
    </submittedName>
</protein>
<feature type="transmembrane region" description="Helical" evidence="1">
    <location>
        <begin position="32"/>
        <end position="51"/>
    </location>
</feature>
<sequence>MATQDRNLGVAHLLMTLIGVQLKMSFRARKTWALAVVQLLPVIGAFIYVIFENVDGMTMFTGITEKVTLTFLVPLAAIFFGGPAIVDEMEGRTLTYLTLRPLPKPMILIGKVAAGSIIACVLTIIPVVALFGICATQADPAELMGAFGKAAGAVVIGTIAYTTIFAALGAAFASTLLASIVYFVVFEMVLATLPILELLSVRYYMRTFGGFSATDRLGMLDSLVLQEPIVFDWWIGGLVLVGLSVAALIAGASIFANRQYHV</sequence>
<feature type="transmembrane region" description="Helical" evidence="1">
    <location>
        <begin position="180"/>
        <end position="205"/>
    </location>
</feature>
<keyword evidence="1" id="KW-0812">Transmembrane</keyword>
<feature type="transmembrane region" description="Helical" evidence="1">
    <location>
        <begin position="233"/>
        <end position="256"/>
    </location>
</feature>
<keyword evidence="1" id="KW-0472">Membrane</keyword>
<dbReference type="OrthoDB" id="265625at2"/>
<dbReference type="RefSeq" id="WP_146962076.1">
    <property type="nucleotide sequence ID" value="NZ_CP042467.1"/>
</dbReference>
<dbReference type="Pfam" id="PF12679">
    <property type="entry name" value="ABC2_membrane_2"/>
    <property type="match status" value="1"/>
</dbReference>
<dbReference type="GO" id="GO:0140359">
    <property type="term" value="F:ABC-type transporter activity"/>
    <property type="evidence" value="ECO:0007669"/>
    <property type="project" value="InterPro"/>
</dbReference>
<keyword evidence="3" id="KW-1185">Reference proteome</keyword>
<accession>A0A5B8XTS1</accession>
<dbReference type="EMBL" id="CP042467">
    <property type="protein sequence ID" value="QED29080.1"/>
    <property type="molecule type" value="Genomic_DNA"/>
</dbReference>
<dbReference type="Proteomes" id="UP000321595">
    <property type="component" value="Chromosome"/>
</dbReference>
<feature type="transmembrane region" description="Helical" evidence="1">
    <location>
        <begin position="107"/>
        <end position="133"/>
    </location>
</feature>
<name>A0A5B8XTS1_9DELT</name>
<reference evidence="2 3" key="1">
    <citation type="submission" date="2019-08" db="EMBL/GenBank/DDBJ databases">
        <authorList>
            <person name="Liang Q."/>
        </authorList>
    </citation>
    <scope>NUCLEOTIDE SEQUENCE [LARGE SCALE GENOMIC DNA]</scope>
    <source>
        <strain evidence="2 3">V1718</strain>
    </source>
</reference>
<evidence type="ECO:0000313" key="3">
    <source>
        <dbReference type="Proteomes" id="UP000321595"/>
    </source>
</evidence>
<organism evidence="2 3">
    <name type="scientific">Microvenator marinus</name>
    <dbReference type="NCBI Taxonomy" id="2600177"/>
    <lineage>
        <taxon>Bacteria</taxon>
        <taxon>Deltaproteobacteria</taxon>
        <taxon>Bradymonadales</taxon>
        <taxon>Microvenatoraceae</taxon>
        <taxon>Microvenator</taxon>
    </lineage>
</organism>
<evidence type="ECO:0000313" key="2">
    <source>
        <dbReference type="EMBL" id="QED29080.1"/>
    </source>
</evidence>
<feature type="transmembrane region" description="Helical" evidence="1">
    <location>
        <begin position="67"/>
        <end position="86"/>
    </location>
</feature>
<proteinExistence type="predicted"/>
<dbReference type="KEGG" id="bbae:FRD01_17910"/>
<evidence type="ECO:0000256" key="1">
    <source>
        <dbReference type="SAM" id="Phobius"/>
    </source>
</evidence>
<keyword evidence="1" id="KW-1133">Transmembrane helix</keyword>
<dbReference type="AlphaFoldDB" id="A0A5B8XTS1"/>